<accession>A0ABW0PGN2</accession>
<feature type="domain" description="Ice-binding protein C-terminal" evidence="2">
    <location>
        <begin position="193"/>
        <end position="216"/>
    </location>
</feature>
<protein>
    <submittedName>
        <fullName evidence="3">Choice-of-anchor J domain-containing protein</fullName>
    </submittedName>
</protein>
<name>A0ABW0PGN2_9BURK</name>
<evidence type="ECO:0000313" key="4">
    <source>
        <dbReference type="Proteomes" id="UP001596031"/>
    </source>
</evidence>
<comment type="caution">
    <text evidence="3">The sequence shown here is derived from an EMBL/GenBank/DDBJ whole genome shotgun (WGS) entry which is preliminary data.</text>
</comment>
<dbReference type="InterPro" id="IPR013424">
    <property type="entry name" value="Ice-binding_C"/>
</dbReference>
<dbReference type="NCBIfam" id="NF038128">
    <property type="entry name" value="choice_anch_J"/>
    <property type="match status" value="1"/>
</dbReference>
<dbReference type="RefSeq" id="WP_379719551.1">
    <property type="nucleotide sequence ID" value="NZ_JBHSMS010000028.1"/>
</dbReference>
<keyword evidence="4" id="KW-1185">Reference proteome</keyword>
<evidence type="ECO:0000313" key="3">
    <source>
        <dbReference type="EMBL" id="MFC5511211.1"/>
    </source>
</evidence>
<sequence>MKTPKSYMAAGAFALAVLTPGAASAAVEALNEDFGNVDALVGWTRTNKSVPPGTSWFQGNADIFSARSGPANSYAAASFLGAAGGLGAVDNWLVTPVLSLTGQTDLSFWTRAEDIAGFADLLEVRFAPGADGGTATFTTLLGAIGGAAGYPASWTEWSTSLNVEGEGRFAFRYVGYADTLNTIGLDTVRVVTAVPEPSPYVMLALGLGALGFMRRKSSF</sequence>
<dbReference type="Pfam" id="PF07589">
    <property type="entry name" value="PEP-CTERM"/>
    <property type="match status" value="1"/>
</dbReference>
<feature type="signal peptide" evidence="1">
    <location>
        <begin position="1"/>
        <end position="25"/>
    </location>
</feature>
<dbReference type="Proteomes" id="UP001596031">
    <property type="component" value="Unassembled WGS sequence"/>
</dbReference>
<feature type="chain" id="PRO_5045260015" evidence="1">
    <location>
        <begin position="26"/>
        <end position="219"/>
    </location>
</feature>
<dbReference type="Gene3D" id="2.60.120.200">
    <property type="match status" value="1"/>
</dbReference>
<dbReference type="EMBL" id="JBHSMS010000028">
    <property type="protein sequence ID" value="MFC5511211.1"/>
    <property type="molecule type" value="Genomic_DNA"/>
</dbReference>
<organism evidence="3 4">
    <name type="scientific">Massilia jejuensis</name>
    <dbReference type="NCBI Taxonomy" id="648894"/>
    <lineage>
        <taxon>Bacteria</taxon>
        <taxon>Pseudomonadati</taxon>
        <taxon>Pseudomonadota</taxon>
        <taxon>Betaproteobacteria</taxon>
        <taxon>Burkholderiales</taxon>
        <taxon>Oxalobacteraceae</taxon>
        <taxon>Telluria group</taxon>
        <taxon>Massilia</taxon>
    </lineage>
</organism>
<evidence type="ECO:0000256" key="1">
    <source>
        <dbReference type="SAM" id="SignalP"/>
    </source>
</evidence>
<proteinExistence type="predicted"/>
<keyword evidence="1" id="KW-0732">Signal</keyword>
<gene>
    <name evidence="3" type="ORF">ACFPOU_08730</name>
</gene>
<reference evidence="4" key="1">
    <citation type="journal article" date="2019" name="Int. J. Syst. Evol. Microbiol.">
        <title>The Global Catalogue of Microorganisms (GCM) 10K type strain sequencing project: providing services to taxonomists for standard genome sequencing and annotation.</title>
        <authorList>
            <consortium name="The Broad Institute Genomics Platform"/>
            <consortium name="The Broad Institute Genome Sequencing Center for Infectious Disease"/>
            <person name="Wu L."/>
            <person name="Ma J."/>
        </authorList>
    </citation>
    <scope>NUCLEOTIDE SEQUENCE [LARGE SCALE GENOMIC DNA]</scope>
    <source>
        <strain evidence="4">CCUG 38813</strain>
    </source>
</reference>
<evidence type="ECO:0000259" key="2">
    <source>
        <dbReference type="Pfam" id="PF07589"/>
    </source>
</evidence>
<dbReference type="NCBIfam" id="TIGR02595">
    <property type="entry name" value="PEP_CTERM"/>
    <property type="match status" value="1"/>
</dbReference>